<organism evidence="1 2">
    <name type="scientific">Haoranjiania flava</name>
    <dbReference type="NCBI Taxonomy" id="1856322"/>
    <lineage>
        <taxon>Bacteria</taxon>
        <taxon>Pseudomonadati</taxon>
        <taxon>Bacteroidota</taxon>
        <taxon>Chitinophagia</taxon>
        <taxon>Chitinophagales</taxon>
        <taxon>Chitinophagaceae</taxon>
        <taxon>Haoranjiania</taxon>
    </lineage>
</organism>
<comment type="caution">
    <text evidence="1">The sequence shown here is derived from an EMBL/GenBank/DDBJ whole genome shotgun (WGS) entry which is preliminary data.</text>
</comment>
<evidence type="ECO:0000313" key="2">
    <source>
        <dbReference type="Proteomes" id="UP001209317"/>
    </source>
</evidence>
<dbReference type="AlphaFoldDB" id="A0AAE3IJH3"/>
<dbReference type="Proteomes" id="UP001209317">
    <property type="component" value="Unassembled WGS sequence"/>
</dbReference>
<dbReference type="RefSeq" id="WP_263036705.1">
    <property type="nucleotide sequence ID" value="NZ_JAOTPL010000002.1"/>
</dbReference>
<keyword evidence="2" id="KW-1185">Reference proteome</keyword>
<protein>
    <submittedName>
        <fullName evidence="1">Uncharacterized protein</fullName>
    </submittedName>
</protein>
<gene>
    <name evidence="1" type="ORF">OD355_01660</name>
</gene>
<evidence type="ECO:0000313" key="1">
    <source>
        <dbReference type="EMBL" id="MCU7693217.1"/>
    </source>
</evidence>
<proteinExistence type="predicted"/>
<name>A0AAE3IJH3_9BACT</name>
<sequence>MPANYGHVLFSQNAIAINVVLPFMNYYSTSFPGHGALLKYVIKTFPMF</sequence>
<reference evidence="1" key="1">
    <citation type="submission" date="2022-10" db="EMBL/GenBank/DDBJ databases">
        <authorList>
            <person name="Kim H.S."/>
            <person name="Kim J.-S."/>
            <person name="Suh M.K."/>
            <person name="Eom M.K."/>
            <person name="Lee J.-S."/>
        </authorList>
    </citation>
    <scope>NUCLEOTIDE SEQUENCE</scope>
    <source>
        <strain evidence="1">LIP-5</strain>
    </source>
</reference>
<dbReference type="EMBL" id="JAOTPL010000002">
    <property type="protein sequence ID" value="MCU7693217.1"/>
    <property type="molecule type" value="Genomic_DNA"/>
</dbReference>
<accession>A0AAE3IJH3</accession>